<proteinExistence type="inferred from homology"/>
<dbReference type="EMBL" id="ADBL01000567">
    <property type="status" value="NOT_ANNOTATED_CDS"/>
    <property type="molecule type" value="Genomic_DNA"/>
</dbReference>
<dbReference type="InterPro" id="IPR012475">
    <property type="entry name" value="Fungal_lectin"/>
</dbReference>
<dbReference type="Pfam" id="PF07938">
    <property type="entry name" value="Fungal_lectin"/>
    <property type="match status" value="1"/>
</dbReference>
<evidence type="ECO:0000313" key="4">
    <source>
        <dbReference type="EMBL" id="KLU83155.1"/>
    </source>
</evidence>
<accession>A0A0C4DQS4</accession>
<keyword evidence="3" id="KW-1133">Transmembrane helix</keyword>
<evidence type="ECO:0000256" key="1">
    <source>
        <dbReference type="ARBA" id="ARBA00009042"/>
    </source>
</evidence>
<feature type="compositionally biased region" description="Low complexity" evidence="2">
    <location>
        <begin position="19"/>
        <end position="30"/>
    </location>
</feature>
<organism evidence="5 6">
    <name type="scientific">Magnaporthiopsis poae (strain ATCC 64411 / 73-15)</name>
    <name type="common">Kentucky bluegrass fungus</name>
    <name type="synonym">Magnaporthe poae</name>
    <dbReference type="NCBI Taxonomy" id="644358"/>
    <lineage>
        <taxon>Eukaryota</taxon>
        <taxon>Fungi</taxon>
        <taxon>Dikarya</taxon>
        <taxon>Ascomycota</taxon>
        <taxon>Pezizomycotina</taxon>
        <taxon>Sordariomycetes</taxon>
        <taxon>Sordariomycetidae</taxon>
        <taxon>Magnaporthales</taxon>
        <taxon>Magnaporthaceae</taxon>
        <taxon>Magnaporthiopsis</taxon>
    </lineage>
</organism>
<reference evidence="6" key="1">
    <citation type="submission" date="2010-05" db="EMBL/GenBank/DDBJ databases">
        <title>The genome sequence of Magnaporthe poae strain ATCC 64411.</title>
        <authorList>
            <person name="Ma L.-J."/>
            <person name="Dead R."/>
            <person name="Young S."/>
            <person name="Zeng Q."/>
            <person name="Koehrsen M."/>
            <person name="Alvarado L."/>
            <person name="Berlin A."/>
            <person name="Chapman S.B."/>
            <person name="Chen Z."/>
            <person name="Freedman E."/>
            <person name="Gellesch M."/>
            <person name="Goldberg J."/>
            <person name="Griggs A."/>
            <person name="Gujja S."/>
            <person name="Heilman E.R."/>
            <person name="Heiman D."/>
            <person name="Hepburn T."/>
            <person name="Howarth C."/>
            <person name="Jen D."/>
            <person name="Larson L."/>
            <person name="Mehta T."/>
            <person name="Neiman D."/>
            <person name="Pearson M."/>
            <person name="Roberts A."/>
            <person name="Saif S."/>
            <person name="Shea T."/>
            <person name="Shenoy N."/>
            <person name="Sisk P."/>
            <person name="Stolte C."/>
            <person name="Sykes S."/>
            <person name="Walk T."/>
            <person name="White J."/>
            <person name="Yandava C."/>
            <person name="Haas B."/>
            <person name="Nusbaum C."/>
            <person name="Birren B."/>
        </authorList>
    </citation>
    <scope>NUCLEOTIDE SEQUENCE [LARGE SCALE GENOMIC DNA]</scope>
    <source>
        <strain evidence="6">ATCC 64411 / 73-15</strain>
    </source>
</reference>
<dbReference type="SUPFAM" id="SSF89372">
    <property type="entry name" value="Fucose-specific lectin"/>
    <property type="match status" value="1"/>
</dbReference>
<dbReference type="eggNOG" id="ENOG502SHGW">
    <property type="taxonomic scope" value="Eukaryota"/>
</dbReference>
<evidence type="ECO:0000256" key="2">
    <source>
        <dbReference type="SAM" id="MobiDB-lite"/>
    </source>
</evidence>
<keyword evidence="3" id="KW-0472">Membrane</keyword>
<comment type="similarity">
    <text evidence="1">Belongs to the fungal fucose-specific lectin family.</text>
</comment>
<keyword evidence="6" id="KW-1185">Reference proteome</keyword>
<dbReference type="OrthoDB" id="5396810at2759"/>
<dbReference type="EnsemblFungi" id="MAPG_02220T0">
    <property type="protein sequence ID" value="MAPG_02220T0"/>
    <property type="gene ID" value="MAPG_02220"/>
</dbReference>
<dbReference type="VEuPathDB" id="FungiDB:MAPG_02220"/>
<reference evidence="5" key="5">
    <citation type="submission" date="2015-06" db="UniProtKB">
        <authorList>
            <consortium name="EnsemblFungi"/>
        </authorList>
    </citation>
    <scope>IDENTIFICATION</scope>
    <source>
        <strain evidence="5">ATCC 64411</strain>
    </source>
</reference>
<feature type="compositionally biased region" description="Polar residues" evidence="2">
    <location>
        <begin position="41"/>
        <end position="55"/>
    </location>
</feature>
<feature type="transmembrane region" description="Helical" evidence="3">
    <location>
        <begin position="197"/>
        <end position="222"/>
    </location>
</feature>
<dbReference type="Proteomes" id="UP000011715">
    <property type="component" value="Unassembled WGS sequence"/>
</dbReference>
<protein>
    <submittedName>
        <fullName evidence="4 5">Uncharacterized protein</fullName>
    </submittedName>
</protein>
<feature type="region of interest" description="Disordered" evidence="2">
    <location>
        <begin position="1"/>
        <end position="58"/>
    </location>
</feature>
<feature type="region of interest" description="Disordered" evidence="2">
    <location>
        <begin position="127"/>
        <end position="149"/>
    </location>
</feature>
<reference evidence="4" key="3">
    <citation type="submission" date="2011-03" db="EMBL/GenBank/DDBJ databases">
        <title>Annotation of Magnaporthe poae ATCC 64411.</title>
        <authorList>
            <person name="Ma L.-J."/>
            <person name="Dead R."/>
            <person name="Young S.K."/>
            <person name="Zeng Q."/>
            <person name="Gargeya S."/>
            <person name="Fitzgerald M."/>
            <person name="Haas B."/>
            <person name="Abouelleil A."/>
            <person name="Alvarado L."/>
            <person name="Arachchi H.M."/>
            <person name="Berlin A."/>
            <person name="Brown A."/>
            <person name="Chapman S.B."/>
            <person name="Chen Z."/>
            <person name="Dunbar C."/>
            <person name="Freedman E."/>
            <person name="Gearin G."/>
            <person name="Gellesch M."/>
            <person name="Goldberg J."/>
            <person name="Griggs A."/>
            <person name="Gujja S."/>
            <person name="Heiman D."/>
            <person name="Howarth C."/>
            <person name="Larson L."/>
            <person name="Lui A."/>
            <person name="MacDonald P.J.P."/>
            <person name="Mehta T."/>
            <person name="Montmayeur A."/>
            <person name="Murphy C."/>
            <person name="Neiman D."/>
            <person name="Pearson M."/>
            <person name="Priest M."/>
            <person name="Roberts A."/>
            <person name="Saif S."/>
            <person name="Shea T."/>
            <person name="Shenoy N."/>
            <person name="Sisk P."/>
            <person name="Stolte C."/>
            <person name="Sykes S."/>
            <person name="Yandava C."/>
            <person name="Wortman J."/>
            <person name="Nusbaum C."/>
            <person name="Birren B."/>
        </authorList>
    </citation>
    <scope>NUCLEOTIDE SEQUENCE</scope>
    <source>
        <strain evidence="4">ATCC 64411</strain>
    </source>
</reference>
<keyword evidence="3" id="KW-0812">Transmembrane</keyword>
<dbReference type="AlphaFoldDB" id="A0A0C4DQS4"/>
<name>A0A0C4DQS4_MAGP6</name>
<dbReference type="STRING" id="644358.A0A0C4DQS4"/>
<reference evidence="4" key="2">
    <citation type="submission" date="2010-05" db="EMBL/GenBank/DDBJ databases">
        <title>The Genome Sequence of Magnaporthe poae strain ATCC 64411.</title>
        <authorList>
            <consortium name="The Broad Institute Genome Sequencing Platform"/>
            <consortium name="Broad Institute Genome Sequencing Center for Infectious Disease"/>
            <person name="Ma L.-J."/>
            <person name="Dead R."/>
            <person name="Young S."/>
            <person name="Zeng Q."/>
            <person name="Koehrsen M."/>
            <person name="Alvarado L."/>
            <person name="Berlin A."/>
            <person name="Chapman S.B."/>
            <person name="Chen Z."/>
            <person name="Freedman E."/>
            <person name="Gellesch M."/>
            <person name="Goldberg J."/>
            <person name="Griggs A."/>
            <person name="Gujja S."/>
            <person name="Heilman E.R."/>
            <person name="Heiman D."/>
            <person name="Hepburn T."/>
            <person name="Howarth C."/>
            <person name="Jen D."/>
            <person name="Larson L."/>
            <person name="Mehta T."/>
            <person name="Neiman D."/>
            <person name="Pearson M."/>
            <person name="Roberts A."/>
            <person name="Saif S."/>
            <person name="Shea T."/>
            <person name="Shenoy N."/>
            <person name="Sisk P."/>
            <person name="Stolte C."/>
            <person name="Sykes S."/>
            <person name="Walk T."/>
            <person name="White J."/>
            <person name="Yandava C."/>
            <person name="Haas B."/>
            <person name="Nusbaum C."/>
            <person name="Birren B."/>
        </authorList>
    </citation>
    <scope>NUCLEOTIDE SEQUENCE</scope>
    <source>
        <strain evidence="4">ATCC 64411</strain>
    </source>
</reference>
<evidence type="ECO:0000313" key="6">
    <source>
        <dbReference type="Proteomes" id="UP000011715"/>
    </source>
</evidence>
<evidence type="ECO:0000313" key="5">
    <source>
        <dbReference type="EnsemblFungi" id="MAPG_02220T0"/>
    </source>
</evidence>
<feature type="compositionally biased region" description="Pro residues" evidence="2">
    <location>
        <begin position="1"/>
        <end position="18"/>
    </location>
</feature>
<feature type="region of interest" description="Disordered" evidence="2">
    <location>
        <begin position="160"/>
        <end position="179"/>
    </location>
</feature>
<dbReference type="Gene3D" id="2.120.10.70">
    <property type="entry name" value="Fucose-specific lectin"/>
    <property type="match status" value="1"/>
</dbReference>
<gene>
    <name evidence="4" type="ORF">MAPG_02220</name>
</gene>
<evidence type="ECO:0000256" key="3">
    <source>
        <dbReference type="SAM" id="Phobius"/>
    </source>
</evidence>
<sequence length="565" mass="60020">MSDPSRPAPPGSAPPASPVPHSAVVASRPVLASEHLPPSSPESTSGLMEFSSPTSGGLEVVATPYKTTATTAETPTTPVPAPIRQPQQDYWDEKICLEVEYNADYPPETIVNDGNSTGGADIKISTTGGFPAPGGLRRSNTNGSAISEPAPAYRTGEAFANSPASERGMWRGDAGVSEADRPKQLGDTLFGFPKKKVIMIGAGIFLLIGVIVAVSVGVTLGLQNKASAAAANAEGLTLDNTRLAAVNWTEGVSGTSHTAVFYQSRDNSLMARAHDSLSNKWRTINLTAAVLKMTKVPSLDILSGTPIAVASNNYQQSLYYLNSRRQVQELFTANFNGDEWFSGMFSSKIQARAASGTKLAAVRQTCTNCSQSLFVTWQDDDGKVRLANFTADAWQEMPPIAESAAPGTGLAITSFTDFRGTGPFGTDTNALRVYMSGGTTLMEYIYGPENNFSWTTGNFGNALASGLPVTPSPDISSITYGPNGWMNNLVTWTNDRGAIMSAVWRGSTWSIQPVALTGQPAGVNTFTSIATTQEMRLYARQKGGKIHEFATNASNPFLWTWQGAL</sequence>
<dbReference type="OMA" id="SKTDYAM"/>
<reference evidence="5" key="4">
    <citation type="journal article" date="2015" name="G3 (Bethesda)">
        <title>Genome sequences of three phytopathogenic species of the Magnaporthaceae family of fungi.</title>
        <authorList>
            <person name="Okagaki L.H."/>
            <person name="Nunes C.C."/>
            <person name="Sailsbery J."/>
            <person name="Clay B."/>
            <person name="Brown D."/>
            <person name="John T."/>
            <person name="Oh Y."/>
            <person name="Young N."/>
            <person name="Fitzgerald M."/>
            <person name="Haas B.J."/>
            <person name="Zeng Q."/>
            <person name="Young S."/>
            <person name="Adiconis X."/>
            <person name="Fan L."/>
            <person name="Levin J.Z."/>
            <person name="Mitchell T.K."/>
            <person name="Okubara P.A."/>
            <person name="Farman M.L."/>
            <person name="Kohn L.M."/>
            <person name="Birren B."/>
            <person name="Ma L.-J."/>
            <person name="Dean R.A."/>
        </authorList>
    </citation>
    <scope>NUCLEOTIDE SEQUENCE</scope>
    <source>
        <strain evidence="5">ATCC 64411 / 73-15</strain>
    </source>
</reference>
<dbReference type="EMBL" id="GL876967">
    <property type="protein sequence ID" value="KLU83155.1"/>
    <property type="molecule type" value="Genomic_DNA"/>
</dbReference>